<dbReference type="PANTHER" id="PTHR42792:SF1">
    <property type="entry name" value="FLAGELLAR HOOK-ASSOCIATED PROTEIN 3"/>
    <property type="match status" value="1"/>
</dbReference>
<dbReference type="EMBL" id="JACOPD010000008">
    <property type="protein sequence ID" value="MBC5681583.1"/>
    <property type="molecule type" value="Genomic_DNA"/>
</dbReference>
<feature type="domain" description="Flagellin N-terminal" evidence="1">
    <location>
        <begin position="3"/>
        <end position="141"/>
    </location>
</feature>
<evidence type="ECO:0000259" key="1">
    <source>
        <dbReference type="Pfam" id="PF00669"/>
    </source>
</evidence>
<keyword evidence="2" id="KW-0282">Flagellum</keyword>
<dbReference type="PANTHER" id="PTHR42792">
    <property type="entry name" value="FLAGELLIN"/>
    <property type="match status" value="1"/>
</dbReference>
<protein>
    <submittedName>
        <fullName evidence="2">Flagellar hook-associated protein FlgL</fullName>
    </submittedName>
</protein>
<keyword evidence="2" id="KW-0966">Cell projection</keyword>
<accession>A0ABR7G2B7</accession>
<reference evidence="2 3" key="1">
    <citation type="submission" date="2020-08" db="EMBL/GenBank/DDBJ databases">
        <title>Genome public.</title>
        <authorList>
            <person name="Liu C."/>
            <person name="Sun Q."/>
        </authorList>
    </citation>
    <scope>NUCLEOTIDE SEQUENCE [LARGE SCALE GENOMIC DNA]</scope>
    <source>
        <strain evidence="2 3">NSJ-43</strain>
    </source>
</reference>
<dbReference type="InterPro" id="IPR001492">
    <property type="entry name" value="Flagellin"/>
</dbReference>
<evidence type="ECO:0000313" key="2">
    <source>
        <dbReference type="EMBL" id="MBC5681583.1"/>
    </source>
</evidence>
<dbReference type="Proteomes" id="UP000628463">
    <property type="component" value="Unassembled WGS sequence"/>
</dbReference>
<comment type="caution">
    <text evidence="2">The sequence shown here is derived from an EMBL/GenBank/DDBJ whole genome shotgun (WGS) entry which is preliminary data.</text>
</comment>
<keyword evidence="3" id="KW-1185">Reference proteome</keyword>
<evidence type="ECO:0000313" key="3">
    <source>
        <dbReference type="Proteomes" id="UP000628463"/>
    </source>
</evidence>
<dbReference type="RefSeq" id="WP_021866364.1">
    <property type="nucleotide sequence ID" value="NZ_JACOPD010000008.1"/>
</dbReference>
<dbReference type="Pfam" id="PF00669">
    <property type="entry name" value="Flagellin_N"/>
    <property type="match status" value="1"/>
</dbReference>
<keyword evidence="2" id="KW-0969">Cilium</keyword>
<gene>
    <name evidence="2" type="primary">flgL</name>
    <name evidence="2" type="ORF">H8S01_11535</name>
</gene>
<sequence length="490" mass="54789">MRITNQMMVNSTMANIQVNKKQVNTLETQLSTQKKINKPSEDPVIAIRALRLRSSLEQVTQYLNKNIPDADSWLKTTEGAVDEAVSVITDLYAYCEQGATDSYSPSERSTLAESLNKLRDAYYAEGDVEYAGRYLFSGYMTDTPLTYQSDETAAKADFTITQEFTRENIELKTVYTNAYSNDDILNLNVKTDAATGNVITPNVADVHRVRIGYTKVSDAGTFEIKLNDGTTIAAAAVNDSNYQPGDDEAAFNAATGEILLGENVYKQLYASDGFSFTYRKDNFAKGDLNPVMYYDCVDNNPDNAGVVYTKKTEDIEYNINFSQKLKVNTEANEVFNMYLGRDIDDLITSVNNVIDIEAQLEKVEGMLKQDIYSDKDSQSKLNSIKEGLTKQNELAKEEMKNRFEYCVGTMQGYQEQASLAKADAGNRMTRLNLTKSRLTEQKTNFTNLKSENEDIDLEEVVVGYSAAQLVYNASLTAASKVIQQTLLDFL</sequence>
<dbReference type="NCBIfam" id="TIGR02550">
    <property type="entry name" value="flagell_flgL"/>
    <property type="match status" value="1"/>
</dbReference>
<organism evidence="2 3">
    <name type="scientific">Lachnospira hominis</name>
    <name type="common">ex Liu et al. 2021</name>
    <dbReference type="NCBI Taxonomy" id="2763051"/>
    <lineage>
        <taxon>Bacteria</taxon>
        <taxon>Bacillati</taxon>
        <taxon>Bacillota</taxon>
        <taxon>Clostridia</taxon>
        <taxon>Lachnospirales</taxon>
        <taxon>Lachnospiraceae</taxon>
        <taxon>Lachnospira</taxon>
    </lineage>
</organism>
<dbReference type="Gene3D" id="1.20.1330.10">
    <property type="entry name" value="f41 fragment of flagellin, N-terminal domain"/>
    <property type="match status" value="2"/>
</dbReference>
<proteinExistence type="predicted"/>
<name>A0ABR7G2B7_9FIRM</name>
<dbReference type="SUPFAM" id="SSF64518">
    <property type="entry name" value="Phase 1 flagellin"/>
    <property type="match status" value="1"/>
</dbReference>
<dbReference type="InterPro" id="IPR001029">
    <property type="entry name" value="Flagellin_N"/>
</dbReference>
<dbReference type="InterPro" id="IPR013384">
    <property type="entry name" value="Flagell_FlgL"/>
</dbReference>